<dbReference type="Proteomes" id="UP000799770">
    <property type="component" value="Unassembled WGS sequence"/>
</dbReference>
<organism evidence="3 4">
    <name type="scientific">Lophiotrema nucula</name>
    <dbReference type="NCBI Taxonomy" id="690887"/>
    <lineage>
        <taxon>Eukaryota</taxon>
        <taxon>Fungi</taxon>
        <taxon>Dikarya</taxon>
        <taxon>Ascomycota</taxon>
        <taxon>Pezizomycotina</taxon>
        <taxon>Dothideomycetes</taxon>
        <taxon>Pleosporomycetidae</taxon>
        <taxon>Pleosporales</taxon>
        <taxon>Lophiotremataceae</taxon>
        <taxon>Lophiotrema</taxon>
    </lineage>
</organism>
<evidence type="ECO:0000256" key="2">
    <source>
        <dbReference type="SAM" id="SignalP"/>
    </source>
</evidence>
<accession>A0A6A5ZI15</accession>
<evidence type="ECO:0008006" key="5">
    <source>
        <dbReference type="Google" id="ProtNLM"/>
    </source>
</evidence>
<protein>
    <recommendedName>
        <fullName evidence="5">Secreted protein</fullName>
    </recommendedName>
</protein>
<dbReference type="AlphaFoldDB" id="A0A6A5ZI15"/>
<evidence type="ECO:0000313" key="3">
    <source>
        <dbReference type="EMBL" id="KAF2118885.1"/>
    </source>
</evidence>
<reference evidence="3" key="1">
    <citation type="journal article" date="2020" name="Stud. Mycol.">
        <title>101 Dothideomycetes genomes: a test case for predicting lifestyles and emergence of pathogens.</title>
        <authorList>
            <person name="Haridas S."/>
            <person name="Albert R."/>
            <person name="Binder M."/>
            <person name="Bloem J."/>
            <person name="Labutti K."/>
            <person name="Salamov A."/>
            <person name="Andreopoulos B."/>
            <person name="Baker S."/>
            <person name="Barry K."/>
            <person name="Bills G."/>
            <person name="Bluhm B."/>
            <person name="Cannon C."/>
            <person name="Castanera R."/>
            <person name="Culley D."/>
            <person name="Daum C."/>
            <person name="Ezra D."/>
            <person name="Gonzalez J."/>
            <person name="Henrissat B."/>
            <person name="Kuo A."/>
            <person name="Liang C."/>
            <person name="Lipzen A."/>
            <person name="Lutzoni F."/>
            <person name="Magnuson J."/>
            <person name="Mondo S."/>
            <person name="Nolan M."/>
            <person name="Ohm R."/>
            <person name="Pangilinan J."/>
            <person name="Park H.-J."/>
            <person name="Ramirez L."/>
            <person name="Alfaro M."/>
            <person name="Sun H."/>
            <person name="Tritt A."/>
            <person name="Yoshinaga Y."/>
            <person name="Zwiers L.-H."/>
            <person name="Turgeon B."/>
            <person name="Goodwin S."/>
            <person name="Spatafora J."/>
            <person name="Crous P."/>
            <person name="Grigoriev I."/>
        </authorList>
    </citation>
    <scope>NUCLEOTIDE SEQUENCE</scope>
    <source>
        <strain evidence="3">CBS 627.86</strain>
    </source>
</reference>
<proteinExistence type="predicted"/>
<sequence>MRPSDAKTTMVAIVLLLLSISITTAKASPLNIPSNVRDQVPLSVQEVADLAQLEMPMHTTALMAGEAWALTERVRERASRTAEGRSAPTQPTSPYDAYEL</sequence>
<feature type="compositionally biased region" description="Basic and acidic residues" evidence="1">
    <location>
        <begin position="74"/>
        <end position="83"/>
    </location>
</feature>
<name>A0A6A5ZI15_9PLEO</name>
<evidence type="ECO:0000256" key="1">
    <source>
        <dbReference type="SAM" id="MobiDB-lite"/>
    </source>
</evidence>
<feature type="signal peptide" evidence="2">
    <location>
        <begin position="1"/>
        <end position="27"/>
    </location>
</feature>
<keyword evidence="2" id="KW-0732">Signal</keyword>
<feature type="chain" id="PRO_5025657733" description="Secreted protein" evidence="2">
    <location>
        <begin position="28"/>
        <end position="100"/>
    </location>
</feature>
<dbReference type="OrthoDB" id="3798402at2759"/>
<evidence type="ECO:0000313" key="4">
    <source>
        <dbReference type="Proteomes" id="UP000799770"/>
    </source>
</evidence>
<feature type="region of interest" description="Disordered" evidence="1">
    <location>
        <begin position="74"/>
        <end position="100"/>
    </location>
</feature>
<keyword evidence="4" id="KW-1185">Reference proteome</keyword>
<dbReference type="EMBL" id="ML977316">
    <property type="protein sequence ID" value="KAF2118885.1"/>
    <property type="molecule type" value="Genomic_DNA"/>
</dbReference>
<gene>
    <name evidence="3" type="ORF">BDV96DRAFT_568661</name>
</gene>